<dbReference type="Proteomes" id="UP000283387">
    <property type="component" value="Unassembled WGS sequence"/>
</dbReference>
<name>A0A419VY84_9BACT</name>
<feature type="region of interest" description="Disordered" evidence="1">
    <location>
        <begin position="34"/>
        <end position="61"/>
    </location>
</feature>
<dbReference type="InterPro" id="IPR025584">
    <property type="entry name" value="Cthe_2159"/>
</dbReference>
<organism evidence="2 3">
    <name type="scientific">Mangrovibacterium diazotrophicum</name>
    <dbReference type="NCBI Taxonomy" id="1261403"/>
    <lineage>
        <taxon>Bacteria</taxon>
        <taxon>Pseudomonadati</taxon>
        <taxon>Bacteroidota</taxon>
        <taxon>Bacteroidia</taxon>
        <taxon>Marinilabiliales</taxon>
        <taxon>Prolixibacteraceae</taxon>
        <taxon>Mangrovibacterium</taxon>
    </lineage>
</organism>
<keyword evidence="3" id="KW-1185">Reference proteome</keyword>
<feature type="compositionally biased region" description="Acidic residues" evidence="1">
    <location>
        <begin position="36"/>
        <end position="46"/>
    </location>
</feature>
<evidence type="ECO:0000313" key="3">
    <source>
        <dbReference type="Proteomes" id="UP000283387"/>
    </source>
</evidence>
<evidence type="ECO:0000313" key="2">
    <source>
        <dbReference type="EMBL" id="RKD88195.1"/>
    </source>
</evidence>
<dbReference type="OrthoDB" id="6116667at2"/>
<reference evidence="2 3" key="1">
    <citation type="submission" date="2018-09" db="EMBL/GenBank/DDBJ databases">
        <title>Genomic Encyclopedia of Archaeal and Bacterial Type Strains, Phase II (KMG-II): from individual species to whole genera.</title>
        <authorList>
            <person name="Goeker M."/>
        </authorList>
    </citation>
    <scope>NUCLEOTIDE SEQUENCE [LARGE SCALE GENOMIC DNA]</scope>
    <source>
        <strain evidence="2 3">DSM 27148</strain>
    </source>
</reference>
<gene>
    <name evidence="2" type="ORF">BC643_3338</name>
</gene>
<dbReference type="Pfam" id="PF14262">
    <property type="entry name" value="Cthe_2159"/>
    <property type="match status" value="1"/>
</dbReference>
<accession>A0A419VY84</accession>
<proteinExistence type="predicted"/>
<protein>
    <submittedName>
        <fullName evidence="2">Uncharacterized protein DUF4353</fullName>
    </submittedName>
</protein>
<comment type="caution">
    <text evidence="2">The sequence shown here is derived from an EMBL/GenBank/DDBJ whole genome shotgun (WGS) entry which is preliminary data.</text>
</comment>
<evidence type="ECO:0000256" key="1">
    <source>
        <dbReference type="SAM" id="MobiDB-lite"/>
    </source>
</evidence>
<dbReference type="EMBL" id="RAPN01000002">
    <property type="protein sequence ID" value="RKD88195.1"/>
    <property type="molecule type" value="Genomic_DNA"/>
</dbReference>
<sequence>MNNPTTHFMKVNHKLLILSLSIGLMTALSCKKYDGDDSDDDDDETTIVDAETGNAEDHEEASDYVWEGDTVTAIILNETSITVSGDGASASGTTATVTAAGTYLVSGTLDNGKIIVDTEDEDAVKLVLNAVNITCSNSAPIFVKSAEKAIVILPSGTTNYLTDGSSYSYSSSDEDEPNAALYSKSDLSISGEGALVVDANYNDGITSKDGLIIASGNISVNSVDDGIRGKDYLIIESGTINVTSGGDGFKSDNDEDDAKGYISIESGTITITAANDGMQATTDLLIADGTFNLTTGGGSSKTISSSVSAKGLKSDLNIIIESGDFTINSADDAIHSASLITINDGTIAISSGDDGIHTDNTVNVNGGEITITKSYEGIEGPYINMNGGTTYVTSSDDGLNASKGNGGESNDGSLLSITGGYLYISSTGDGLDSNGSITSTGGTVIVNGPSSSVEVGLDYNGTFSLNGGLILIAGPNSSMTQGASSSSTQNSVLVRFSSSKSSSTLFNIQDASGNSLVTFQPAKTYSSVLYSSSDLTKGTTYYIYSGGSYSGGSETDGLYTGGTYSGGTQYSSFTVSGSVTSVGSSSGSSGGGGGGR</sequence>
<dbReference type="AlphaFoldDB" id="A0A419VY84"/>